<dbReference type="STRING" id="1902579.BHV28_08490"/>
<evidence type="ECO:0000256" key="2">
    <source>
        <dbReference type="ARBA" id="ARBA00022475"/>
    </source>
</evidence>
<evidence type="ECO:0000313" key="7">
    <source>
        <dbReference type="EMBL" id="AQS41548.1"/>
    </source>
</evidence>
<evidence type="ECO:0000256" key="1">
    <source>
        <dbReference type="ARBA" id="ARBA00004651"/>
    </source>
</evidence>
<dbReference type="EMBL" id="CP017315">
    <property type="protein sequence ID" value="AQS41548.1"/>
    <property type="molecule type" value="Genomic_DNA"/>
</dbReference>
<gene>
    <name evidence="7" type="ORF">BHV28_08490</name>
</gene>
<keyword evidence="3 6" id="KW-0812">Transmembrane</keyword>
<evidence type="ECO:0000313" key="8">
    <source>
        <dbReference type="Proteomes" id="UP000188912"/>
    </source>
</evidence>
<feature type="transmembrane region" description="Helical" evidence="6">
    <location>
        <begin position="46"/>
        <end position="66"/>
    </location>
</feature>
<evidence type="ECO:0000256" key="5">
    <source>
        <dbReference type="ARBA" id="ARBA00023136"/>
    </source>
</evidence>
<sequence length="211" mass="22885">MVIDLNLLFLYVVAVISLIIIPGPVILLVTGAGLSGGAGKALRTIFGTNLASLVLIVFSVLVVKGLFAVNEIAFNVLKFAGACYIATMGWEVLRETRRASRQQDTIQPRIGGLVRGFVIGISNPKDILFFVAFFPQFMTITNDNNASIALLTMTWIILDFATLMLVYLLVQKLLKPSVHRVMMLVSGILLLLVALGSIAMTSVDLFRISGI</sequence>
<dbReference type="GO" id="GO:0015171">
    <property type="term" value="F:amino acid transmembrane transporter activity"/>
    <property type="evidence" value="ECO:0007669"/>
    <property type="project" value="TreeGrafter"/>
</dbReference>
<feature type="transmembrane region" description="Helical" evidence="6">
    <location>
        <begin position="113"/>
        <end position="134"/>
    </location>
</feature>
<name>A0A1U9JUM6_9HYPH</name>
<organism evidence="7 8">
    <name type="scientific">Candidatus Tokpelaia hoelldobleri</name>
    <dbReference type="NCBI Taxonomy" id="1902579"/>
    <lineage>
        <taxon>Bacteria</taxon>
        <taxon>Pseudomonadati</taxon>
        <taxon>Pseudomonadota</taxon>
        <taxon>Alphaproteobacteria</taxon>
        <taxon>Hyphomicrobiales</taxon>
        <taxon>Candidatus Tokpelaia</taxon>
    </lineage>
</organism>
<feature type="transmembrane region" description="Helical" evidence="6">
    <location>
        <begin position="6"/>
        <end position="34"/>
    </location>
</feature>
<dbReference type="KEGG" id="thd:BHV28_08490"/>
<accession>A0A1U9JUM6</accession>
<dbReference type="GO" id="GO:0005886">
    <property type="term" value="C:plasma membrane"/>
    <property type="evidence" value="ECO:0007669"/>
    <property type="project" value="UniProtKB-SubCell"/>
</dbReference>
<dbReference type="PANTHER" id="PTHR30086:SF20">
    <property type="entry name" value="ARGININE EXPORTER PROTEIN ARGO-RELATED"/>
    <property type="match status" value="1"/>
</dbReference>
<dbReference type="InterPro" id="IPR001123">
    <property type="entry name" value="LeuE-type"/>
</dbReference>
<feature type="transmembrane region" description="Helical" evidence="6">
    <location>
        <begin position="181"/>
        <end position="203"/>
    </location>
</feature>
<dbReference type="PANTHER" id="PTHR30086">
    <property type="entry name" value="ARGININE EXPORTER PROTEIN ARGO"/>
    <property type="match status" value="1"/>
</dbReference>
<feature type="transmembrane region" description="Helical" evidence="6">
    <location>
        <begin position="146"/>
        <end position="169"/>
    </location>
</feature>
<keyword evidence="4 6" id="KW-1133">Transmembrane helix</keyword>
<dbReference type="Pfam" id="PF01810">
    <property type="entry name" value="LysE"/>
    <property type="match status" value="1"/>
</dbReference>
<keyword evidence="2" id="KW-1003">Cell membrane</keyword>
<evidence type="ECO:0000256" key="4">
    <source>
        <dbReference type="ARBA" id="ARBA00022989"/>
    </source>
</evidence>
<dbReference type="AlphaFoldDB" id="A0A1U9JUM6"/>
<protein>
    <submittedName>
        <fullName evidence="7">Lysine exporter protein</fullName>
    </submittedName>
</protein>
<evidence type="ECO:0000256" key="3">
    <source>
        <dbReference type="ARBA" id="ARBA00022692"/>
    </source>
</evidence>
<dbReference type="Proteomes" id="UP000188912">
    <property type="component" value="Chromosome"/>
</dbReference>
<comment type="subcellular location">
    <subcellularLocation>
        <location evidence="1">Cell membrane</location>
        <topology evidence="1">Multi-pass membrane protein</topology>
    </subcellularLocation>
</comment>
<proteinExistence type="predicted"/>
<reference evidence="7 8" key="2">
    <citation type="journal article" date="2016" name="Sci. Rep.">
        <title>The genome of Rhizobiales bacteria in predatory ants reveals urease gene functions but no genes for nitrogen fixation.</title>
        <authorList>
            <person name="Neuvonen M.M."/>
            <person name="Tamarit D."/>
            <person name="Naslund K."/>
            <person name="Liebig J."/>
            <person name="Feldhaar H."/>
            <person name="Moran N.A."/>
            <person name="Guy L."/>
            <person name="Andersson S.G."/>
        </authorList>
    </citation>
    <scope>NUCLEOTIDE SEQUENCE [LARGE SCALE GENOMIC DNA]</scope>
    <source>
        <strain evidence="7 8">Hsal</strain>
    </source>
</reference>
<keyword evidence="8" id="KW-1185">Reference proteome</keyword>
<keyword evidence="5 6" id="KW-0472">Membrane</keyword>
<reference evidence="7 8" key="1">
    <citation type="journal article" date="2010" name="Science">
        <title>Genomic comparison of the ants Camponotus floridanus and Harpegnathos saltator.</title>
        <authorList>
            <person name="Bonasio R."/>
            <person name="Zhang G."/>
            <person name="Ye C."/>
            <person name="Mutti N.S."/>
            <person name="Fang X."/>
            <person name="Qin N."/>
            <person name="Donahue G."/>
            <person name="Yang P."/>
            <person name="Li Q."/>
            <person name="Li C."/>
            <person name="Zhang P."/>
            <person name="Huang Z."/>
            <person name="Berger S.L."/>
            <person name="Reinberg D."/>
            <person name="Wang J."/>
            <person name="Liebig J."/>
        </authorList>
    </citation>
    <scope>NUCLEOTIDE SEQUENCE [LARGE SCALE GENOMIC DNA]</scope>
    <source>
        <strain evidence="7 8">Hsal</strain>
    </source>
</reference>
<evidence type="ECO:0000256" key="6">
    <source>
        <dbReference type="SAM" id="Phobius"/>
    </source>
</evidence>